<accession>A0A385EG59</accession>
<reference evidence="1" key="1">
    <citation type="submission" date="2018-07" db="EMBL/GenBank/DDBJ databases">
        <authorList>
            <person name="Wilson K.M."/>
            <person name="Ely B."/>
        </authorList>
    </citation>
    <scope>NUCLEOTIDE SEQUENCE</scope>
</reference>
<evidence type="ECO:0000313" key="1">
    <source>
        <dbReference type="EMBL" id="AXQ69739.1"/>
    </source>
</evidence>
<reference evidence="1" key="2">
    <citation type="submission" date="2021-07" db="EMBL/GenBank/DDBJ databases">
        <title>Giant CbK-like Caulobacter bacteriophages have genetically divergent genomes.</title>
        <authorList>
            <person name="Wilson K."/>
            <person name="Ely B."/>
        </authorList>
    </citation>
    <scope>NUCLEOTIDE SEQUENCE</scope>
</reference>
<proteinExistence type="predicted"/>
<dbReference type="Gene3D" id="3.30.2000.20">
    <property type="match status" value="1"/>
</dbReference>
<sequence>MADETFAFEELRKRFLTEAIQAANTAGLGDVFKTPGYPFVQPQAQPWVEFSYEVGKTFPASLGAGEDLDAPDYTVGIFQFDVYVPEDSGTGPGTILGEKLRKQVNRKEWLVGDVGHVKLGAFSTTPVNTTMKGWNCVCVRGSYGFWHRG</sequence>
<keyword evidence="2" id="KW-1185">Reference proteome</keyword>
<protein>
    <submittedName>
        <fullName evidence="1">Uncharacterized protein</fullName>
    </submittedName>
</protein>
<name>A0A385EG59_9CAUD</name>
<dbReference type="EMBL" id="MH588547">
    <property type="protein sequence ID" value="AXQ69739.1"/>
    <property type="molecule type" value="Genomic_DNA"/>
</dbReference>
<dbReference type="Proteomes" id="UP000259683">
    <property type="component" value="Segment"/>
</dbReference>
<evidence type="ECO:0000313" key="2">
    <source>
        <dbReference type="Proteomes" id="UP000259683"/>
    </source>
</evidence>
<organism evidence="1 2">
    <name type="scientific">Caulobacter phage CcrSC</name>
    <dbReference type="NCBI Taxonomy" id="2283272"/>
    <lineage>
        <taxon>Viruses</taxon>
        <taxon>Duplodnaviria</taxon>
        <taxon>Heunggongvirae</taxon>
        <taxon>Uroviricota</taxon>
        <taxon>Caudoviricetes</taxon>
        <taxon>Jeanschmidtviridae</taxon>
        <taxon>Bertelyvirus</taxon>
        <taxon>Bertelyvirus SC</taxon>
    </lineage>
</organism>
<gene>
    <name evidence="1" type="ORF">CcrSC_gp157</name>
</gene>